<reference evidence="2" key="2">
    <citation type="journal article" date="2023" name="IMA Fungus">
        <title>Comparative genomic study of the Penicillium genus elucidates a diverse pangenome and 15 lateral gene transfer events.</title>
        <authorList>
            <person name="Petersen C."/>
            <person name="Sorensen T."/>
            <person name="Nielsen M.R."/>
            <person name="Sondergaard T.E."/>
            <person name="Sorensen J.L."/>
            <person name="Fitzpatrick D.A."/>
            <person name="Frisvad J.C."/>
            <person name="Nielsen K.L."/>
        </authorList>
    </citation>
    <scope>NUCLEOTIDE SEQUENCE</scope>
    <source>
        <strain evidence="2">IBT 30761</strain>
    </source>
</reference>
<dbReference type="SUPFAM" id="SSF54695">
    <property type="entry name" value="POZ domain"/>
    <property type="match status" value="1"/>
</dbReference>
<sequence>MDASTPDSGCSLPPEKVFSIQIGSSLFRLSGASIASDGLSPPLPEQQQQRAVALTSSRILAPSYFSHFFEEQLRINDAANCRTLYIDRDPATFQEIARHLQGYHVRPRDGHQYVKLFADAQFYTCWSPLAPSPEDVMRVLTANTRILPVPRLMSQLFESEIFIQIGDRHFQIPRDIFSGAGNSPNFFTLGYGAFFASPTEVFPGLDRAGLLRPPAITPPSIPNKSADVFADLLHILYGYPLHIRNEDHRAELLRDCRWFNLRGVEQQLIPHKISKNPFNGRSEITIQLENLKPSGLQFFPDAGTSGTHGSIGYARPFADELAADLLLQTGDETTIINRKMLHVDFLRDTKARMNSLLQTISKKMNLQEPYLGGTPIKIKFTGDLDLTIDGQNDPMLARLFEGITNDKSNDDPPAKRPRTTGAGDGPWLVRLGIWRMRVQPNDKGGYESVLVPVKLDVYASPRALNRSREFL</sequence>
<proteinExistence type="predicted"/>
<dbReference type="InterPro" id="IPR011333">
    <property type="entry name" value="SKP1/BTB/POZ_sf"/>
</dbReference>
<feature type="region of interest" description="Disordered" evidence="1">
    <location>
        <begin position="403"/>
        <end position="423"/>
    </location>
</feature>
<evidence type="ECO:0000256" key="1">
    <source>
        <dbReference type="SAM" id="MobiDB-lite"/>
    </source>
</evidence>
<dbReference type="Gene3D" id="3.30.710.10">
    <property type="entry name" value="Potassium Channel Kv1.1, Chain A"/>
    <property type="match status" value="1"/>
</dbReference>
<protein>
    <recommendedName>
        <fullName evidence="4">Potassium channel tetramerisation-type BTB domain-containing protein</fullName>
    </recommendedName>
</protein>
<dbReference type="OrthoDB" id="2414723at2759"/>
<organism evidence="2 3">
    <name type="scientific">Penicillium argentinense</name>
    <dbReference type="NCBI Taxonomy" id="1131581"/>
    <lineage>
        <taxon>Eukaryota</taxon>
        <taxon>Fungi</taxon>
        <taxon>Dikarya</taxon>
        <taxon>Ascomycota</taxon>
        <taxon>Pezizomycotina</taxon>
        <taxon>Eurotiomycetes</taxon>
        <taxon>Eurotiomycetidae</taxon>
        <taxon>Eurotiales</taxon>
        <taxon>Aspergillaceae</taxon>
        <taxon>Penicillium</taxon>
    </lineage>
</organism>
<dbReference type="Proteomes" id="UP001149074">
    <property type="component" value="Unassembled WGS sequence"/>
</dbReference>
<dbReference type="AlphaFoldDB" id="A0A9W9KBM2"/>
<dbReference type="PANTHER" id="PTHR31758">
    <property type="entry name" value="BTB/POZ DOMAIN-CONTAINING PROTEIN YLR108C"/>
    <property type="match status" value="1"/>
</dbReference>
<dbReference type="EMBL" id="JAPQKI010000005">
    <property type="protein sequence ID" value="KAJ5100093.1"/>
    <property type="molecule type" value="Genomic_DNA"/>
</dbReference>
<evidence type="ECO:0000313" key="2">
    <source>
        <dbReference type="EMBL" id="KAJ5100093.1"/>
    </source>
</evidence>
<reference evidence="2" key="1">
    <citation type="submission" date="2022-11" db="EMBL/GenBank/DDBJ databases">
        <authorList>
            <person name="Petersen C."/>
        </authorList>
    </citation>
    <scope>NUCLEOTIDE SEQUENCE</scope>
    <source>
        <strain evidence="2">IBT 30761</strain>
    </source>
</reference>
<name>A0A9W9KBM2_9EURO</name>
<accession>A0A9W9KBM2</accession>
<dbReference type="GeneID" id="81358566"/>
<keyword evidence="3" id="KW-1185">Reference proteome</keyword>
<dbReference type="PANTHER" id="PTHR31758:SF2">
    <property type="entry name" value="BTB_POZ DOMAIN-CONTAINING PROTEIN YLR108C"/>
    <property type="match status" value="1"/>
</dbReference>
<gene>
    <name evidence="2" type="ORF">N7532_007094</name>
</gene>
<dbReference type="RefSeq" id="XP_056475746.1">
    <property type="nucleotide sequence ID" value="XM_056619587.1"/>
</dbReference>
<evidence type="ECO:0008006" key="4">
    <source>
        <dbReference type="Google" id="ProtNLM"/>
    </source>
</evidence>
<evidence type="ECO:0000313" key="3">
    <source>
        <dbReference type="Proteomes" id="UP001149074"/>
    </source>
</evidence>
<comment type="caution">
    <text evidence="2">The sequence shown here is derived from an EMBL/GenBank/DDBJ whole genome shotgun (WGS) entry which is preliminary data.</text>
</comment>